<evidence type="ECO:0008006" key="7">
    <source>
        <dbReference type="Google" id="ProtNLM"/>
    </source>
</evidence>
<dbReference type="GO" id="GO:0042546">
    <property type="term" value="P:cell wall biogenesis"/>
    <property type="evidence" value="ECO:0007669"/>
    <property type="project" value="InterPro"/>
</dbReference>
<evidence type="ECO:0000256" key="1">
    <source>
        <dbReference type="ARBA" id="ARBA00022729"/>
    </source>
</evidence>
<reference evidence="5" key="1">
    <citation type="journal article" date="2019" name="Beilstein J. Org. Chem.">
        <title>Nanangenines: drimane sesquiterpenoids as the dominant metabolite cohort of a novel Australian fungus, Aspergillus nanangensis.</title>
        <authorList>
            <person name="Lacey H.J."/>
            <person name="Gilchrist C.L.M."/>
            <person name="Crombie A."/>
            <person name="Kalaitzis J.A."/>
            <person name="Vuong D."/>
            <person name="Rutledge P.J."/>
            <person name="Turner P."/>
            <person name="Pitt J.I."/>
            <person name="Lacey E."/>
            <person name="Chooi Y.H."/>
            <person name="Piggott A.M."/>
        </authorList>
    </citation>
    <scope>NUCLEOTIDE SEQUENCE</scope>
    <source>
        <strain evidence="5">MST-FP2251</strain>
    </source>
</reference>
<organism evidence="5 6">
    <name type="scientific">Aspergillus nanangensis</name>
    <dbReference type="NCBI Taxonomy" id="2582783"/>
    <lineage>
        <taxon>Eukaryota</taxon>
        <taxon>Fungi</taxon>
        <taxon>Dikarya</taxon>
        <taxon>Ascomycota</taxon>
        <taxon>Pezizomycotina</taxon>
        <taxon>Eurotiomycetes</taxon>
        <taxon>Eurotiomycetidae</taxon>
        <taxon>Eurotiales</taxon>
        <taxon>Aspergillaceae</taxon>
        <taxon>Aspergillus</taxon>
        <taxon>Aspergillus subgen. Circumdati</taxon>
    </lineage>
</organism>
<feature type="domain" description="Yeast cell wall synthesis Kre9/Knh1-like N-terminal" evidence="4">
    <location>
        <begin position="26"/>
        <end position="126"/>
    </location>
</feature>
<dbReference type="InterPro" id="IPR018466">
    <property type="entry name" value="Kre9/Knh1-like_N"/>
</dbReference>
<proteinExistence type="predicted"/>
<dbReference type="GO" id="GO:0031505">
    <property type="term" value="P:fungal-type cell wall organization"/>
    <property type="evidence" value="ECO:0007669"/>
    <property type="project" value="TreeGrafter"/>
</dbReference>
<evidence type="ECO:0000313" key="6">
    <source>
        <dbReference type="Proteomes" id="UP001194746"/>
    </source>
</evidence>
<dbReference type="PANTHER" id="PTHR28154">
    <property type="entry name" value="CELL WALL SYNTHESIS PROTEIN KNH1-RELATED"/>
    <property type="match status" value="1"/>
</dbReference>
<dbReference type="EMBL" id="VCAU01000164">
    <property type="protein sequence ID" value="KAF9883454.1"/>
    <property type="molecule type" value="Genomic_DNA"/>
</dbReference>
<name>A0AAD4GMU3_ASPNN</name>
<dbReference type="PANTHER" id="PTHR28154:SF1">
    <property type="entry name" value="CELL WALL SYNTHESIS PROTEIN KNH1-RELATED"/>
    <property type="match status" value="1"/>
</dbReference>
<dbReference type="GO" id="GO:0005576">
    <property type="term" value="C:extracellular region"/>
    <property type="evidence" value="ECO:0007669"/>
    <property type="project" value="TreeGrafter"/>
</dbReference>
<dbReference type="Pfam" id="PF05390">
    <property type="entry name" value="Kre9_KNH1_C"/>
    <property type="match status" value="1"/>
</dbReference>
<dbReference type="AlphaFoldDB" id="A0AAD4GMU3"/>
<evidence type="ECO:0000259" key="4">
    <source>
        <dbReference type="Pfam" id="PF10342"/>
    </source>
</evidence>
<feature type="chain" id="PRO_5042023102" description="Ser-Thr-rich glycosyl-phosphatidyl-inositol-anchored membrane family-domain-containing protein" evidence="2">
    <location>
        <begin position="20"/>
        <end position="253"/>
    </location>
</feature>
<dbReference type="InterPro" id="IPR045328">
    <property type="entry name" value="Kre9/Knh1"/>
</dbReference>
<evidence type="ECO:0000259" key="3">
    <source>
        <dbReference type="Pfam" id="PF05390"/>
    </source>
</evidence>
<keyword evidence="1 2" id="KW-0732">Signal</keyword>
<gene>
    <name evidence="5" type="ORF">FE257_003452</name>
</gene>
<dbReference type="Proteomes" id="UP001194746">
    <property type="component" value="Unassembled WGS sequence"/>
</dbReference>
<protein>
    <recommendedName>
        <fullName evidence="7">Ser-Thr-rich glycosyl-phosphatidyl-inositol-anchored membrane family-domain-containing protein</fullName>
    </recommendedName>
</protein>
<keyword evidence="6" id="KW-1185">Reference proteome</keyword>
<feature type="domain" description="Yeast cell wall synthesis Kre9/Knh1 C-terminal" evidence="3">
    <location>
        <begin position="161"/>
        <end position="241"/>
    </location>
</feature>
<dbReference type="InterPro" id="IPR008659">
    <property type="entry name" value="Kre9/Knh1_C"/>
</dbReference>
<feature type="signal peptide" evidence="2">
    <location>
        <begin position="1"/>
        <end position="19"/>
    </location>
</feature>
<dbReference type="Pfam" id="PF10342">
    <property type="entry name" value="Kre9_KNH"/>
    <property type="match status" value="1"/>
</dbReference>
<evidence type="ECO:0000256" key="2">
    <source>
        <dbReference type="SAM" id="SignalP"/>
    </source>
</evidence>
<reference evidence="5" key="2">
    <citation type="submission" date="2020-02" db="EMBL/GenBank/DDBJ databases">
        <authorList>
            <person name="Gilchrist C.L.M."/>
            <person name="Chooi Y.-H."/>
        </authorList>
    </citation>
    <scope>NUCLEOTIDE SEQUENCE</scope>
    <source>
        <strain evidence="5">MST-FP2251</strain>
    </source>
</reference>
<evidence type="ECO:0000313" key="5">
    <source>
        <dbReference type="EMBL" id="KAF9883454.1"/>
    </source>
</evidence>
<accession>A0AAD4GMU3</accession>
<dbReference type="GO" id="GO:0006078">
    <property type="term" value="P:(1-&gt;6)-beta-D-glucan biosynthetic process"/>
    <property type="evidence" value="ECO:0007669"/>
    <property type="project" value="InterPro"/>
</dbReference>
<comment type="caution">
    <text evidence="5">The sequence shown here is derived from an EMBL/GenBank/DDBJ whole genome shotgun (WGS) entry which is preliminary data.</text>
</comment>
<sequence>MRFVRSLPYIGSFLPLVLADVDFVAPSADTVVKAGDVVTAQWKDSGRLPHISQLSQYNLYLCAQTNIDGSDEFTALVEGISFARGNSVSFQIDPQMGSEEPQTYFLKMVSSGPEDPVINYSDRFTLIGLTGDFSPGEEDHIRSVREGYERTDLRKRQAEGAYTIPYNLQVGPTRYAPMAKRPGSTIPPKSVSPTPQNPASAYDIATAYLPQGTVQTTKSASLTYSEVSVENTASPAPNPQDAQMKRLLERWKD</sequence>